<feature type="region of interest" description="Disordered" evidence="1">
    <location>
        <begin position="104"/>
        <end position="349"/>
    </location>
</feature>
<sequence>MSNLFLLLVLALITFTRCGALSTPSDGQLPKQTMANEDQAPQSEEDGERVLVVPAGSPLSLNARFTWQKVLSEMVEVFAQASNYKPKCDEDEYGKIILGHMRIEREKREKQRKLPLRQAKGPDNGQDNQPAESVDKQKSTMFSRIKKMFTASGQGNARDKGSGEKTKSYVKKRHLDIQRKKTHLRHQDKEPRNPLGKEPGNPLDKEVGKEPGNVSGRMFRESTQMPAKNPSNPSKNPSNPSRNRSDPSRNRSNPSKNPSNPSKNPSNPSRNRSNPSKNRSNPSKNPSNPSNPSKNPSNPSKNRSNPSKNPSNPAKNPSNPSKNPARTLKQALKDRNQHLPHGLRKASSP</sequence>
<feature type="signal peptide" evidence="2">
    <location>
        <begin position="1"/>
        <end position="20"/>
    </location>
</feature>
<evidence type="ECO:0000256" key="2">
    <source>
        <dbReference type="SAM" id="SignalP"/>
    </source>
</evidence>
<evidence type="ECO:0008006" key="5">
    <source>
        <dbReference type="Google" id="ProtNLM"/>
    </source>
</evidence>
<evidence type="ECO:0000313" key="3">
    <source>
        <dbReference type="EnsemblProtists" id="HpaP808951"/>
    </source>
</evidence>
<evidence type="ECO:0000256" key="1">
    <source>
        <dbReference type="SAM" id="MobiDB-lite"/>
    </source>
</evidence>
<feature type="region of interest" description="Disordered" evidence="1">
    <location>
        <begin position="24"/>
        <end position="47"/>
    </location>
</feature>
<dbReference type="EnsemblProtists" id="HpaT808951">
    <property type="protein sequence ID" value="HpaP808951"/>
    <property type="gene ID" value="HpaG808951"/>
</dbReference>
<feature type="compositionally biased region" description="Basic and acidic residues" evidence="1">
    <location>
        <begin position="175"/>
        <end position="192"/>
    </location>
</feature>
<feature type="compositionally biased region" description="Low complexity" evidence="1">
    <location>
        <begin position="226"/>
        <end position="242"/>
    </location>
</feature>
<dbReference type="eggNOG" id="ENOG502SCUG">
    <property type="taxonomic scope" value="Eukaryota"/>
</dbReference>
<reference evidence="3" key="2">
    <citation type="submission" date="2015-06" db="UniProtKB">
        <authorList>
            <consortium name="EnsemblProtists"/>
        </authorList>
    </citation>
    <scope>IDENTIFICATION</scope>
    <source>
        <strain evidence="3">Emoy2</strain>
    </source>
</reference>
<keyword evidence="4" id="KW-1185">Reference proteome</keyword>
<dbReference type="InParanoid" id="M4BRB2"/>
<dbReference type="VEuPathDB" id="FungiDB:HpaG808951"/>
<dbReference type="HOGENOM" id="CLU_795578_0_0_1"/>
<feature type="chain" id="PRO_5004049094" description="RxLR effector candidate protein" evidence="2">
    <location>
        <begin position="21"/>
        <end position="349"/>
    </location>
</feature>
<dbReference type="STRING" id="559515.M4BRB2"/>
<keyword evidence="2" id="KW-0732">Signal</keyword>
<organism evidence="3 4">
    <name type="scientific">Hyaloperonospora arabidopsidis (strain Emoy2)</name>
    <name type="common">Downy mildew agent</name>
    <name type="synonym">Peronospora arabidopsidis</name>
    <dbReference type="NCBI Taxonomy" id="559515"/>
    <lineage>
        <taxon>Eukaryota</taxon>
        <taxon>Sar</taxon>
        <taxon>Stramenopiles</taxon>
        <taxon>Oomycota</taxon>
        <taxon>Peronosporomycetes</taxon>
        <taxon>Peronosporales</taxon>
        <taxon>Peronosporaceae</taxon>
        <taxon>Hyaloperonospora</taxon>
    </lineage>
</organism>
<protein>
    <recommendedName>
        <fullName evidence="5">RxLR effector candidate protein</fullName>
    </recommendedName>
</protein>
<reference evidence="4" key="1">
    <citation type="journal article" date="2010" name="Science">
        <title>Signatures of adaptation to obligate biotrophy in the Hyaloperonospora arabidopsidis genome.</title>
        <authorList>
            <person name="Baxter L."/>
            <person name="Tripathy S."/>
            <person name="Ishaque N."/>
            <person name="Boot N."/>
            <person name="Cabral A."/>
            <person name="Kemen E."/>
            <person name="Thines M."/>
            <person name="Ah-Fong A."/>
            <person name="Anderson R."/>
            <person name="Badejoko W."/>
            <person name="Bittner-Eddy P."/>
            <person name="Boore J.L."/>
            <person name="Chibucos M.C."/>
            <person name="Coates M."/>
            <person name="Dehal P."/>
            <person name="Delehaunty K."/>
            <person name="Dong S."/>
            <person name="Downton P."/>
            <person name="Dumas B."/>
            <person name="Fabro G."/>
            <person name="Fronick C."/>
            <person name="Fuerstenberg S.I."/>
            <person name="Fulton L."/>
            <person name="Gaulin E."/>
            <person name="Govers F."/>
            <person name="Hughes L."/>
            <person name="Humphray S."/>
            <person name="Jiang R.H."/>
            <person name="Judelson H."/>
            <person name="Kamoun S."/>
            <person name="Kyung K."/>
            <person name="Meijer H."/>
            <person name="Minx P."/>
            <person name="Morris P."/>
            <person name="Nelson J."/>
            <person name="Phuntumart V."/>
            <person name="Qutob D."/>
            <person name="Rehmany A."/>
            <person name="Rougon-Cardoso A."/>
            <person name="Ryden P."/>
            <person name="Torto-Alalibo T."/>
            <person name="Studholme D."/>
            <person name="Wang Y."/>
            <person name="Win J."/>
            <person name="Wood J."/>
            <person name="Clifton S.W."/>
            <person name="Rogers J."/>
            <person name="Van den Ackerveken G."/>
            <person name="Jones J.D."/>
            <person name="McDowell J.M."/>
            <person name="Beynon J."/>
            <person name="Tyler B.M."/>
        </authorList>
    </citation>
    <scope>NUCLEOTIDE SEQUENCE [LARGE SCALE GENOMIC DNA]</scope>
    <source>
        <strain evidence="4">Emoy2</strain>
    </source>
</reference>
<name>M4BRB2_HYAAE</name>
<proteinExistence type="predicted"/>
<dbReference type="EMBL" id="JH598628">
    <property type="status" value="NOT_ANNOTATED_CDS"/>
    <property type="molecule type" value="Genomic_DNA"/>
</dbReference>
<dbReference type="Proteomes" id="UP000011713">
    <property type="component" value="Unassembled WGS sequence"/>
</dbReference>
<accession>M4BRB2</accession>
<dbReference type="AlphaFoldDB" id="M4BRB2"/>
<feature type="compositionally biased region" description="Polar residues" evidence="1">
    <location>
        <begin position="24"/>
        <end position="42"/>
    </location>
</feature>
<feature type="compositionally biased region" description="Basic and acidic residues" evidence="1">
    <location>
        <begin position="157"/>
        <end position="167"/>
    </location>
</feature>
<feature type="compositionally biased region" description="Low complexity" evidence="1">
    <location>
        <begin position="250"/>
        <end position="326"/>
    </location>
</feature>
<evidence type="ECO:0000313" key="4">
    <source>
        <dbReference type="Proteomes" id="UP000011713"/>
    </source>
</evidence>